<evidence type="ECO:0000259" key="1">
    <source>
        <dbReference type="SMART" id="SM00587"/>
    </source>
</evidence>
<dbReference type="OrthoDB" id="5915577at2759"/>
<accession>A0A7I8XNG7</accession>
<evidence type="ECO:0000313" key="3">
    <source>
        <dbReference type="Proteomes" id="UP000659654"/>
    </source>
</evidence>
<dbReference type="SMART" id="SM00587">
    <property type="entry name" value="CHK"/>
    <property type="match status" value="1"/>
</dbReference>
<gene>
    <name evidence="2" type="ORF">BXYJ_LOCUS2573</name>
</gene>
<protein>
    <submittedName>
        <fullName evidence="2">(pine wood nematode) hypothetical protein</fullName>
    </submittedName>
</protein>
<dbReference type="InterPro" id="IPR015897">
    <property type="entry name" value="CHK_kinase-like"/>
</dbReference>
<comment type="caution">
    <text evidence="2">The sequence shown here is derived from an EMBL/GenBank/DDBJ whole genome shotgun (WGS) entry which is preliminary data.</text>
</comment>
<dbReference type="Gene3D" id="3.90.1200.10">
    <property type="match status" value="1"/>
</dbReference>
<dbReference type="Proteomes" id="UP000582659">
    <property type="component" value="Unassembled WGS sequence"/>
</dbReference>
<proteinExistence type="predicted"/>
<feature type="domain" description="CHK kinase-like" evidence="1">
    <location>
        <begin position="160"/>
        <end position="341"/>
    </location>
</feature>
<dbReference type="EMBL" id="CAJFDI010000001">
    <property type="protein sequence ID" value="CAD5211727.1"/>
    <property type="molecule type" value="Genomic_DNA"/>
</dbReference>
<dbReference type="Proteomes" id="UP000659654">
    <property type="component" value="Unassembled WGS sequence"/>
</dbReference>
<dbReference type="PANTHER" id="PTHR23020">
    <property type="entry name" value="UNCHARACTERIZED NUCLEAR HORMONE RECEPTOR-RELATED"/>
    <property type="match status" value="1"/>
</dbReference>
<dbReference type="InterPro" id="IPR011009">
    <property type="entry name" value="Kinase-like_dom_sf"/>
</dbReference>
<dbReference type="PANTHER" id="PTHR23020:SF41">
    <property type="entry name" value="AMINOGLYCOSIDE PHOSPHOTRANSFERASE DOMAIN-CONTAINING PROTEIN"/>
    <property type="match status" value="1"/>
</dbReference>
<dbReference type="InterPro" id="IPR012877">
    <property type="entry name" value="Dhs-27"/>
</dbReference>
<organism evidence="2 3">
    <name type="scientific">Bursaphelenchus xylophilus</name>
    <name type="common">Pinewood nematode worm</name>
    <name type="synonym">Aphelenchoides xylophilus</name>
    <dbReference type="NCBI Taxonomy" id="6326"/>
    <lineage>
        <taxon>Eukaryota</taxon>
        <taxon>Metazoa</taxon>
        <taxon>Ecdysozoa</taxon>
        <taxon>Nematoda</taxon>
        <taxon>Chromadorea</taxon>
        <taxon>Rhabditida</taxon>
        <taxon>Tylenchina</taxon>
        <taxon>Tylenchomorpha</taxon>
        <taxon>Aphelenchoidea</taxon>
        <taxon>Aphelenchoididae</taxon>
        <taxon>Bursaphelenchus</taxon>
    </lineage>
</organism>
<dbReference type="InterPro" id="IPR052961">
    <property type="entry name" value="Oxido-Kinase-like_Enzymes"/>
</dbReference>
<evidence type="ECO:0000313" key="2">
    <source>
        <dbReference type="EMBL" id="CAD5211727.1"/>
    </source>
</evidence>
<reference evidence="2" key="1">
    <citation type="submission" date="2020-09" db="EMBL/GenBank/DDBJ databases">
        <authorList>
            <person name="Kikuchi T."/>
        </authorList>
    </citation>
    <scope>NUCLEOTIDE SEQUENCE</scope>
    <source>
        <strain evidence="2">Ka4C1</strain>
    </source>
</reference>
<sequence>MALADCELAAKLGTDLLKFDGSEYTVKWLVDILKETHGEFGETLKSDRILHLRVDINDIGDGKGHLSKVYRAIFQFENRRSPLDVIVKFPVLSVINKIRKDAGMDPLNSLSEDAQFVFEAHNHECLFYEMMANADRDAPFVPKVFFIAETDPKQDIQGALVMESFFGRTGGLHFFDYVSPNQTMSIAVGLAKLHAFAYQLPGQPWRQREGEAFYTDRMVEAAERIEKAAVEYELKDFDKIQSIRTRTFFRYTAYYRSKELNAVGLVHGDCWGQNVLFNLNENGTVSDDLVAFIDFQMCNAGNSLSDLARWMTACVDADVRREITGAVLDTYYNTLVAEFSKSNAPAPFSRHVVQELYDLAVIQQVFVCVLLTPVYCKKSHSTVEGVDEARIAKWVLRVKLLLQDVDKLVEKYQLKEKFDLSKGV</sequence>
<dbReference type="EMBL" id="CAJFCV020000001">
    <property type="protein sequence ID" value="CAG9089015.1"/>
    <property type="molecule type" value="Genomic_DNA"/>
</dbReference>
<dbReference type="AlphaFoldDB" id="A0A7I8XNG7"/>
<dbReference type="SUPFAM" id="SSF56112">
    <property type="entry name" value="Protein kinase-like (PK-like)"/>
    <property type="match status" value="1"/>
</dbReference>
<keyword evidence="3" id="KW-1185">Reference proteome</keyword>
<dbReference type="Pfam" id="PF07914">
    <property type="entry name" value="DUF1679"/>
    <property type="match status" value="1"/>
</dbReference>
<name>A0A7I8XNG7_BURXY</name>